<reference evidence="7" key="1">
    <citation type="journal article" date="2018" name="Nat. Microbiol.">
        <title>Leveraging single-cell genomics to expand the fungal tree of life.</title>
        <authorList>
            <person name="Ahrendt S.R."/>
            <person name="Quandt C.A."/>
            <person name="Ciobanu D."/>
            <person name="Clum A."/>
            <person name="Salamov A."/>
            <person name="Andreopoulos B."/>
            <person name="Cheng J.F."/>
            <person name="Woyke T."/>
            <person name="Pelin A."/>
            <person name="Henrissat B."/>
            <person name="Reynolds N.K."/>
            <person name="Benny G.L."/>
            <person name="Smith M.E."/>
            <person name="James T.Y."/>
            <person name="Grigoriev I.V."/>
        </authorList>
    </citation>
    <scope>NUCLEOTIDE SEQUENCE [LARGE SCALE GENOMIC DNA]</scope>
</reference>
<protein>
    <recommendedName>
        <fullName evidence="8">PRP1 splicing factor, N-terminal-domain-containing protein</fullName>
    </recommendedName>
</protein>
<keyword evidence="5" id="KW-0539">Nucleus</keyword>
<keyword evidence="4" id="KW-0508">mRNA splicing</keyword>
<evidence type="ECO:0008006" key="8">
    <source>
        <dbReference type="Google" id="ProtNLM"/>
    </source>
</evidence>
<keyword evidence="3" id="KW-0677">Repeat</keyword>
<dbReference type="GO" id="GO:0071013">
    <property type="term" value="C:catalytic step 2 spliceosome"/>
    <property type="evidence" value="ECO:0007669"/>
    <property type="project" value="TreeGrafter"/>
</dbReference>
<dbReference type="PANTHER" id="PTHR11246">
    <property type="entry name" value="PRE-MRNA SPLICING FACTOR"/>
    <property type="match status" value="1"/>
</dbReference>
<name>A0A4P9XZD0_9FUNG</name>
<accession>A0A4P9XZD0</accession>
<dbReference type="GO" id="GO:0046540">
    <property type="term" value="C:U4/U6 x U5 tri-snRNP complex"/>
    <property type="evidence" value="ECO:0007669"/>
    <property type="project" value="TreeGrafter"/>
</dbReference>
<dbReference type="AlphaFoldDB" id="A0A4P9XZD0"/>
<feature type="non-terminal residue" evidence="6">
    <location>
        <position position="1"/>
    </location>
</feature>
<dbReference type="InterPro" id="IPR003107">
    <property type="entry name" value="HAT"/>
</dbReference>
<gene>
    <name evidence="6" type="ORF">BJ684DRAFT_12481</name>
</gene>
<evidence type="ECO:0000313" key="7">
    <source>
        <dbReference type="Proteomes" id="UP000267251"/>
    </source>
</evidence>
<proteinExistence type="predicted"/>
<evidence type="ECO:0000256" key="1">
    <source>
        <dbReference type="ARBA" id="ARBA00004123"/>
    </source>
</evidence>
<dbReference type="FunFam" id="1.25.40.10:FF:000256">
    <property type="entry name" value="Probable pre-mRNA splicing factor prp1"/>
    <property type="match status" value="1"/>
</dbReference>
<dbReference type="GO" id="GO:0000244">
    <property type="term" value="P:spliceosomal tri-snRNP complex assembly"/>
    <property type="evidence" value="ECO:0007669"/>
    <property type="project" value="TreeGrafter"/>
</dbReference>
<dbReference type="Proteomes" id="UP000267251">
    <property type="component" value="Unassembled WGS sequence"/>
</dbReference>
<dbReference type="OrthoDB" id="440128at2759"/>
<evidence type="ECO:0000256" key="4">
    <source>
        <dbReference type="ARBA" id="ARBA00023187"/>
    </source>
</evidence>
<dbReference type="InterPro" id="IPR011990">
    <property type="entry name" value="TPR-like_helical_dom_sf"/>
</dbReference>
<organism evidence="6 7">
    <name type="scientific">Piptocephalis cylindrospora</name>
    <dbReference type="NCBI Taxonomy" id="1907219"/>
    <lineage>
        <taxon>Eukaryota</taxon>
        <taxon>Fungi</taxon>
        <taxon>Fungi incertae sedis</taxon>
        <taxon>Zoopagomycota</taxon>
        <taxon>Zoopagomycotina</taxon>
        <taxon>Zoopagomycetes</taxon>
        <taxon>Zoopagales</taxon>
        <taxon>Piptocephalidaceae</taxon>
        <taxon>Piptocephalis</taxon>
    </lineage>
</organism>
<comment type="subcellular location">
    <subcellularLocation>
        <location evidence="1">Nucleus</location>
    </subcellularLocation>
</comment>
<evidence type="ECO:0000313" key="6">
    <source>
        <dbReference type="EMBL" id="RKP11767.1"/>
    </source>
</evidence>
<dbReference type="SMART" id="SM00386">
    <property type="entry name" value="HAT"/>
    <property type="match status" value="11"/>
</dbReference>
<dbReference type="PANTHER" id="PTHR11246:SF1">
    <property type="entry name" value="PRE-MRNA-PROCESSING FACTOR 6"/>
    <property type="match status" value="1"/>
</dbReference>
<dbReference type="InterPro" id="IPR045075">
    <property type="entry name" value="Syf1-like"/>
</dbReference>
<dbReference type="EMBL" id="KZ988666">
    <property type="protein sequence ID" value="RKP11767.1"/>
    <property type="molecule type" value="Genomic_DNA"/>
</dbReference>
<evidence type="ECO:0000256" key="3">
    <source>
        <dbReference type="ARBA" id="ARBA00022737"/>
    </source>
</evidence>
<dbReference type="SUPFAM" id="SSF48452">
    <property type="entry name" value="TPR-like"/>
    <property type="match status" value="3"/>
</dbReference>
<evidence type="ECO:0000256" key="2">
    <source>
        <dbReference type="ARBA" id="ARBA00022664"/>
    </source>
</evidence>
<evidence type="ECO:0000256" key="5">
    <source>
        <dbReference type="ARBA" id="ARBA00023242"/>
    </source>
</evidence>
<keyword evidence="7" id="KW-1185">Reference proteome</keyword>
<keyword evidence="2" id="KW-0507">mRNA processing</keyword>
<sequence length="694" mass="77265">DQASDAASGIATVDPKGYLTDLGSITIKSNAEIGDIKKARMVLNSVITTNPKHAPGWIAAARLEEVAGKMGQAKALISKGCDLCPTKEDVWLEAARLHGGEQGKRILATAVKKIPLSVRVWLQAMELEGEVSGKKRVLQRAIEYIPSSVRLWKALITLEEVPTEARVLLSQAVELIPLHVDFWLALSRLEGYDRARKVLNKARTAVPTSHEIWIAAAQLEEANHPENAERMDKIIHRAVQTLAQKGAHLDREAWLQEAEACEARGSPLTGQAIIRATSTLGLDREEDWKGQWVEEAEACIGRGSIGTARAIYAHALRTFPAKKSLWRRAAFLERAHGTPEALEEVLASAVRYCPHAEILWLMRAKELWQGAGDVPKAKLVLREALTRNPASEDIWLAAVKLEDRTGDWSAARTLLREAREGEVGRAGGRVWMVSAVLERQHGEEDEALRILQDGETKFPTLDKLYMIHGQILQGRSDIPGAREVYGRGCKHCPRSPVLWVLAARLEEQAGLVIKARVALERGRLQNPRDDRVWREAVAVESRAGNGHVARTLMAKALRECPDSGSLWSDAILMEPRASRRARSVDALRKCGDGSGRVVCTVARLFWAERKVEKARSWFARSVRLEPLLGDAWAWWYKFEQAYGDKEKQDKVVKGCVEAEPRYGDVWPTVAKDPKNVGKDVEWVLMEVMGRLEAM</sequence>
<dbReference type="Gene3D" id="1.25.40.10">
    <property type="entry name" value="Tetratricopeptide repeat domain"/>
    <property type="match status" value="3"/>
</dbReference>